<dbReference type="Proteomes" id="UP000245793">
    <property type="component" value="Unassembled WGS sequence"/>
</dbReference>
<dbReference type="AlphaFoldDB" id="A0A2U1E4A5"/>
<protein>
    <submittedName>
        <fullName evidence="1">Uncharacterized protein</fullName>
    </submittedName>
</protein>
<gene>
    <name evidence="1" type="ORF">C7381_104178</name>
</gene>
<dbReference type="RefSeq" id="WP_116480075.1">
    <property type="nucleotide sequence ID" value="NZ_QEKV01000004.1"/>
</dbReference>
<dbReference type="EMBL" id="QEKV01000004">
    <property type="protein sequence ID" value="PVY94672.1"/>
    <property type="molecule type" value="Genomic_DNA"/>
</dbReference>
<evidence type="ECO:0000313" key="1">
    <source>
        <dbReference type="EMBL" id="PVY94672.1"/>
    </source>
</evidence>
<keyword evidence="2" id="KW-1185">Reference proteome</keyword>
<accession>A0A2U1E4A5</accession>
<proteinExistence type="predicted"/>
<organism evidence="1 2">
    <name type="scientific">Ezakiella coagulans</name>
    <dbReference type="NCBI Taxonomy" id="46507"/>
    <lineage>
        <taxon>Bacteria</taxon>
        <taxon>Bacillati</taxon>
        <taxon>Bacillota</taxon>
        <taxon>Tissierellia</taxon>
        <taxon>Ezakiella</taxon>
    </lineage>
</organism>
<sequence>MNKNELKTFLAERGLFLVFLEENAPGLISYRFSVISRGKLPFMEFVVYDGVKEFMFYENEYVDTLKFEDKFEIYEKLLTLIDRF</sequence>
<evidence type="ECO:0000313" key="2">
    <source>
        <dbReference type="Proteomes" id="UP000245793"/>
    </source>
</evidence>
<name>A0A2U1E4A5_9FIRM</name>
<comment type="caution">
    <text evidence="1">The sequence shown here is derived from an EMBL/GenBank/DDBJ whole genome shotgun (WGS) entry which is preliminary data.</text>
</comment>
<reference evidence="1 2" key="1">
    <citation type="submission" date="2018-04" db="EMBL/GenBank/DDBJ databases">
        <title>Genomic Encyclopedia of Type Strains, Phase IV (KMG-IV): sequencing the most valuable type-strain genomes for metagenomic binning, comparative biology and taxonomic classification.</title>
        <authorList>
            <person name="Goeker M."/>
        </authorList>
    </citation>
    <scope>NUCLEOTIDE SEQUENCE [LARGE SCALE GENOMIC DNA]</scope>
    <source>
        <strain evidence="1 2">DSM 20705</strain>
    </source>
</reference>